<reference evidence="4 5" key="1">
    <citation type="submission" date="2024-03" db="EMBL/GenBank/DDBJ databases">
        <title>Aureococcus anophagefferens CCMP1851 and Kratosvirus quantuckense: Draft genome of a second virus-susceptible host strain in the model system.</title>
        <authorList>
            <person name="Chase E."/>
            <person name="Truchon A.R."/>
            <person name="Schepens W."/>
            <person name="Wilhelm S.W."/>
        </authorList>
    </citation>
    <scope>NUCLEOTIDE SEQUENCE [LARGE SCALE GENOMIC DNA]</scope>
    <source>
        <strain evidence="4 5">CCMP1851</strain>
    </source>
</reference>
<dbReference type="Pfam" id="PF00076">
    <property type="entry name" value="RRM_1"/>
    <property type="match status" value="2"/>
</dbReference>
<protein>
    <submittedName>
        <fullName evidence="4">RNA binding protein</fullName>
    </submittedName>
</protein>
<dbReference type="SUPFAM" id="SSF54928">
    <property type="entry name" value="RNA-binding domain, RBD"/>
    <property type="match status" value="2"/>
</dbReference>
<comment type="caution">
    <text evidence="4">The sequence shown here is derived from an EMBL/GenBank/DDBJ whole genome shotgun (WGS) entry which is preliminary data.</text>
</comment>
<dbReference type="InterPro" id="IPR050502">
    <property type="entry name" value="Euk_RNA-bind_prot"/>
</dbReference>
<dbReference type="EMBL" id="JBBJCI010000037">
    <property type="protein sequence ID" value="KAK7250281.1"/>
    <property type="molecule type" value="Genomic_DNA"/>
</dbReference>
<proteinExistence type="predicted"/>
<evidence type="ECO:0000313" key="5">
    <source>
        <dbReference type="Proteomes" id="UP001363151"/>
    </source>
</evidence>
<keyword evidence="5" id="KW-1185">Reference proteome</keyword>
<dbReference type="PANTHER" id="PTHR48025">
    <property type="entry name" value="OS02G0815200 PROTEIN"/>
    <property type="match status" value="1"/>
</dbReference>
<dbReference type="Proteomes" id="UP001363151">
    <property type="component" value="Unassembled WGS sequence"/>
</dbReference>
<dbReference type="InterPro" id="IPR035979">
    <property type="entry name" value="RBD_domain_sf"/>
</dbReference>
<gene>
    <name evidence="4" type="ORF">SO694_00007213</name>
</gene>
<dbReference type="PROSITE" id="PS50102">
    <property type="entry name" value="RRM"/>
    <property type="match status" value="2"/>
</dbReference>
<keyword evidence="1 2" id="KW-0694">RNA-binding</keyword>
<evidence type="ECO:0000256" key="2">
    <source>
        <dbReference type="PROSITE-ProRule" id="PRU00176"/>
    </source>
</evidence>
<dbReference type="SMART" id="SM00360">
    <property type="entry name" value="RRM"/>
    <property type="match status" value="2"/>
</dbReference>
<feature type="domain" description="RRM" evidence="3">
    <location>
        <begin position="26"/>
        <end position="104"/>
    </location>
</feature>
<dbReference type="CDD" id="cd00590">
    <property type="entry name" value="RRM_SF"/>
    <property type="match status" value="2"/>
</dbReference>
<organism evidence="4 5">
    <name type="scientific">Aureococcus anophagefferens</name>
    <name type="common">Harmful bloom alga</name>
    <dbReference type="NCBI Taxonomy" id="44056"/>
    <lineage>
        <taxon>Eukaryota</taxon>
        <taxon>Sar</taxon>
        <taxon>Stramenopiles</taxon>
        <taxon>Ochrophyta</taxon>
        <taxon>Pelagophyceae</taxon>
        <taxon>Pelagomonadales</taxon>
        <taxon>Pelagomonadaceae</taxon>
        <taxon>Aureococcus</taxon>
    </lineage>
</organism>
<evidence type="ECO:0000259" key="3">
    <source>
        <dbReference type="PROSITE" id="PS50102"/>
    </source>
</evidence>
<dbReference type="Gene3D" id="3.30.70.330">
    <property type="match status" value="2"/>
</dbReference>
<dbReference type="InterPro" id="IPR012677">
    <property type="entry name" value="Nucleotide-bd_a/b_plait_sf"/>
</dbReference>
<name>A0ABR1GAJ6_AURAN</name>
<evidence type="ECO:0000256" key="1">
    <source>
        <dbReference type="ARBA" id="ARBA00022884"/>
    </source>
</evidence>
<evidence type="ECO:0000313" key="4">
    <source>
        <dbReference type="EMBL" id="KAK7250281.1"/>
    </source>
</evidence>
<sequence>MHWEAGTLFGLPLHSSFLLKEPSETVTVYVGNLSWTVTDEVLFDFLASRTRGVVSCKVSRNHSGQSKGFALATFADDACARRAIGLCHDTEMGGRTLVVRADLAPERRPRVAKPKRSPETAACDRVFCGNVPFATTPLEFERIFAGAGAAEATLTVDCDGQSRGYGLVRFGSAEDAARAIDAFDGFEIDGRPMRCKFDARAPRR</sequence>
<accession>A0ABR1GAJ6</accession>
<dbReference type="PANTHER" id="PTHR48025:SF1">
    <property type="entry name" value="RRM DOMAIN-CONTAINING PROTEIN"/>
    <property type="match status" value="1"/>
</dbReference>
<feature type="domain" description="RRM" evidence="3">
    <location>
        <begin position="124"/>
        <end position="200"/>
    </location>
</feature>
<dbReference type="InterPro" id="IPR000504">
    <property type="entry name" value="RRM_dom"/>
</dbReference>